<organism evidence="1 2">
    <name type="scientific">candidate division TA06 bacterium DG_78</name>
    <dbReference type="NCBI Taxonomy" id="1703772"/>
    <lineage>
        <taxon>Bacteria</taxon>
        <taxon>Bacteria division TA06</taxon>
    </lineage>
</organism>
<evidence type="ECO:0008006" key="3">
    <source>
        <dbReference type="Google" id="ProtNLM"/>
    </source>
</evidence>
<dbReference type="Gene3D" id="2.60.40.4070">
    <property type="match status" value="1"/>
</dbReference>
<protein>
    <recommendedName>
        <fullName evidence="3">FlgD Ig-like domain-containing protein</fullName>
    </recommendedName>
</protein>
<dbReference type="InterPro" id="IPR026444">
    <property type="entry name" value="Secre_tail"/>
</dbReference>
<gene>
    <name evidence="1" type="ORF">AMJ52_02695</name>
</gene>
<sequence>MKKLFVVLFFTCLALGDWQQSGEIILPKGIQVNDLTTNYSGEIWILSASSILKLEGTSKSPLLVQEIQGGKILAADDYIYIVDNLNRLSMLDPAREDLAQPIKTTLNSPNQISVATADNKRIFITLEPEQLTFVTEEKIVGTISTRADKFSIIPAANYSSTETPFFTLDNNRIYSWSGGTYINTENYTGELLYSASQNILDFTADQSGNLFVLFSDSIVVLNTDGNFKRKIDITHLSPNSKILNNPTNNNLILFDQLDKTLKILSSVSRDEKGDIIVLNKNTPNPVDNYTKIEFTINQPLSLTITVYNLIGEPVKVIARGYYPKGTHQIIWNADDESGHLVPNGVYFYRLESIKGVAIRQLIVLR</sequence>
<accession>A0A0S7YGI7</accession>
<dbReference type="SUPFAM" id="SSF63829">
    <property type="entry name" value="Calcium-dependent phosphotriesterase"/>
    <property type="match status" value="1"/>
</dbReference>
<reference evidence="1 2" key="1">
    <citation type="journal article" date="2015" name="Microbiome">
        <title>Genomic resolution of linkages in carbon, nitrogen, and sulfur cycling among widespread estuary sediment bacteria.</title>
        <authorList>
            <person name="Baker B.J."/>
            <person name="Lazar C.S."/>
            <person name="Teske A.P."/>
            <person name="Dick G.J."/>
        </authorList>
    </citation>
    <scope>NUCLEOTIDE SEQUENCE [LARGE SCALE GENOMIC DNA]</scope>
    <source>
        <strain evidence="1">DG_78</strain>
    </source>
</reference>
<dbReference type="AlphaFoldDB" id="A0A0S7YGI7"/>
<dbReference type="EMBL" id="LJNI01000023">
    <property type="protein sequence ID" value="KPJ73893.1"/>
    <property type="molecule type" value="Genomic_DNA"/>
</dbReference>
<comment type="caution">
    <text evidence="1">The sequence shown here is derived from an EMBL/GenBank/DDBJ whole genome shotgun (WGS) entry which is preliminary data.</text>
</comment>
<dbReference type="Proteomes" id="UP000051012">
    <property type="component" value="Unassembled WGS sequence"/>
</dbReference>
<evidence type="ECO:0000313" key="2">
    <source>
        <dbReference type="Proteomes" id="UP000051012"/>
    </source>
</evidence>
<dbReference type="NCBIfam" id="TIGR04183">
    <property type="entry name" value="Por_Secre_tail"/>
    <property type="match status" value="1"/>
</dbReference>
<evidence type="ECO:0000313" key="1">
    <source>
        <dbReference type="EMBL" id="KPJ73893.1"/>
    </source>
</evidence>
<name>A0A0S7YGI7_UNCT6</name>
<proteinExistence type="predicted"/>